<organism evidence="1 2">
    <name type="scientific">Anaerofustis stercorihominis</name>
    <dbReference type="NCBI Taxonomy" id="214853"/>
    <lineage>
        <taxon>Bacteria</taxon>
        <taxon>Bacillati</taxon>
        <taxon>Bacillota</taxon>
        <taxon>Clostridia</taxon>
        <taxon>Eubacteriales</taxon>
        <taxon>Eubacteriaceae</taxon>
        <taxon>Anaerofustis</taxon>
    </lineage>
</organism>
<dbReference type="EMBL" id="QUSM01000009">
    <property type="protein sequence ID" value="RGD72905.1"/>
    <property type="molecule type" value="Genomic_DNA"/>
</dbReference>
<dbReference type="RefSeq" id="WP_117532841.1">
    <property type="nucleotide sequence ID" value="NZ_QUSM01000009.1"/>
</dbReference>
<comment type="caution">
    <text evidence="1">The sequence shown here is derived from an EMBL/GenBank/DDBJ whole genome shotgun (WGS) entry which is preliminary data.</text>
</comment>
<sequence>MSNNVTWGRLVSLEPSYTSKNIKYNKYRGSKSGWKKCANPVKKKSKAKKYKKGKTLKAYAWTAWNDGIRYYQKTVVTNVSGLKKQKKGKGKKAYYVYWYEYKSQVYCSKYQSKGVLSKTGNKSRLYKCGEKIPPPNSFKIIYKDLQVDKEGNETQGKRNSKGTMTTTVKRPGLVTLDIQWDIITTYQASTLLYALQLQANEASPFINVVYYDPKAKANKSLKVSVGERTVEATFQGYWKGLTVTLEQW</sequence>
<reference evidence="1 2" key="1">
    <citation type="submission" date="2018-08" db="EMBL/GenBank/DDBJ databases">
        <title>A genome reference for cultivated species of the human gut microbiota.</title>
        <authorList>
            <person name="Zou Y."/>
            <person name="Xue W."/>
            <person name="Luo G."/>
        </authorList>
    </citation>
    <scope>NUCLEOTIDE SEQUENCE [LARGE SCALE GENOMIC DNA]</scope>
    <source>
        <strain evidence="1 2">AM25-6</strain>
    </source>
</reference>
<dbReference type="AlphaFoldDB" id="A0A3E3DUS9"/>
<proteinExistence type="predicted"/>
<evidence type="ECO:0000313" key="2">
    <source>
        <dbReference type="Proteomes" id="UP000261212"/>
    </source>
</evidence>
<accession>A0A3E3DUS9</accession>
<evidence type="ECO:0000313" key="1">
    <source>
        <dbReference type="EMBL" id="RGD72905.1"/>
    </source>
</evidence>
<dbReference type="Proteomes" id="UP000261212">
    <property type="component" value="Unassembled WGS sequence"/>
</dbReference>
<protein>
    <submittedName>
        <fullName evidence="1">Uncharacterized protein</fullName>
    </submittedName>
</protein>
<gene>
    <name evidence="1" type="ORF">DW687_11725</name>
</gene>
<name>A0A3E3DUS9_9FIRM</name>